<dbReference type="RefSeq" id="WP_046218707.1">
    <property type="nucleotide sequence ID" value="NZ_JWYV01000001.1"/>
</dbReference>
<dbReference type="STRING" id="265726.KY46_00660"/>
<name>A0A0F5VH41_9GAMM</name>
<dbReference type="AlphaFoldDB" id="A0A0F5VH41"/>
<dbReference type="OrthoDB" id="6399296at2"/>
<keyword evidence="2" id="KW-1185">Reference proteome</keyword>
<sequence>MTWQLSSLNWPHTAASIQTQAESVNAQVGNAAAQAMGQLNAVVGKVTFQRHPLSAEAEALVSLRAELDALQQSGTVLTVSPYMHQIGSALQSGHYLNPQQAVNHLAGKMRDQVDVHRPTGVLYGLAIMLTANQLSAFAKQLTDLTAVLNLTDWCQVARFTTALTTNEQTKLHQPAPIVQPRFKTAAALNAQPLRAASTAMGTQLATLESLADDKITVIGKLATLATKRAQRMAGVSDQLNALKSLQGSVWSMSLSGNPHSMATMLAASVVPGNHPYTIASLMLSNEPLTFFEELLC</sequence>
<evidence type="ECO:0000313" key="1">
    <source>
        <dbReference type="EMBL" id="KKD01378.1"/>
    </source>
</evidence>
<reference evidence="1 2" key="1">
    <citation type="submission" date="2014-12" db="EMBL/GenBank/DDBJ databases">
        <title>Mercury Reductase activity and rhizosphere competence traits in the genome of root associated Photobacterium halotolerans MELD1.</title>
        <authorList>
            <person name="Mathew D.C."/>
            <person name="Huang C.-C."/>
        </authorList>
    </citation>
    <scope>NUCLEOTIDE SEQUENCE [LARGE SCALE GENOMIC DNA]</scope>
    <source>
        <strain evidence="1 2">MELD1</strain>
    </source>
</reference>
<dbReference type="EMBL" id="JWYV01000001">
    <property type="protein sequence ID" value="KKD01378.1"/>
    <property type="molecule type" value="Genomic_DNA"/>
</dbReference>
<organism evidence="1 2">
    <name type="scientific">Photobacterium halotolerans</name>
    <dbReference type="NCBI Taxonomy" id="265726"/>
    <lineage>
        <taxon>Bacteria</taxon>
        <taxon>Pseudomonadati</taxon>
        <taxon>Pseudomonadota</taxon>
        <taxon>Gammaproteobacteria</taxon>
        <taxon>Vibrionales</taxon>
        <taxon>Vibrionaceae</taxon>
        <taxon>Photobacterium</taxon>
    </lineage>
</organism>
<protein>
    <submittedName>
        <fullName evidence="1">Uncharacterized protein</fullName>
    </submittedName>
</protein>
<dbReference type="Proteomes" id="UP000033633">
    <property type="component" value="Unassembled WGS sequence"/>
</dbReference>
<dbReference type="PATRIC" id="fig|265726.11.peg.142"/>
<comment type="caution">
    <text evidence="1">The sequence shown here is derived from an EMBL/GenBank/DDBJ whole genome shotgun (WGS) entry which is preliminary data.</text>
</comment>
<accession>A0A0F5VH41</accession>
<gene>
    <name evidence="1" type="ORF">KY46_00660</name>
</gene>
<evidence type="ECO:0000313" key="2">
    <source>
        <dbReference type="Proteomes" id="UP000033633"/>
    </source>
</evidence>
<proteinExistence type="predicted"/>